<keyword evidence="4 7" id="KW-0812">Transmembrane</keyword>
<keyword evidence="6 7" id="KW-0472">Membrane</keyword>
<sequence>MVLHDYDYLFAIGMIFAFLDAWNIGANDVANSFATSVSSRSLTLMQAMFIASVMEFSGAILVGGRVADTIRNKIVKVDAFVEQPAVLMLGMVCALVGSSTWLTIATSIGMPVSTTHCIIGGVIGMGVATLGADGVLWGWEGKGVAQIFASWFVSPAIAGGFASIIFLITKYGVLKRSNPLKWGFIMVPMYFGLTSGILTMVIVWKGAPNLKLDGWGAGQIIGCILGVTFGVVAICLLFFVPYLHRLLVKEDWTLKWYHFFLGPLLYKRGPVPDAPEGVQVAVIQDYYRGHATRADLEAANIKASTIKDMEHLKREKDARDNGGEVPARDVDSIYAEKQAVAGDANKSLGATEAEDAGPWYAPKNLGRIIVDAFLHGVRKDVVEEQSKESRLAGNLQDIHARAAHFDNKTEHLYSFLQVLTAATASFAHGANDVSNAVGPLSTIYLVWSRGTIGKKADVPVWVLAYGGAAIVIGLWTYGYNIMRNLGNRLTLQSPSRGFSMELGAAVTVVMATRLSLPVSTTQCIVGATMGVALSNGDIRALNWRMVAWCYAGWIITLPVAGIIAGCLMGIIINAPTWTPPV</sequence>
<organism evidence="8 9">
    <name type="scientific">Terfezia boudieri ATCC MYA-4762</name>
    <dbReference type="NCBI Taxonomy" id="1051890"/>
    <lineage>
        <taxon>Eukaryota</taxon>
        <taxon>Fungi</taxon>
        <taxon>Dikarya</taxon>
        <taxon>Ascomycota</taxon>
        <taxon>Pezizomycotina</taxon>
        <taxon>Pezizomycetes</taxon>
        <taxon>Pezizales</taxon>
        <taxon>Pezizaceae</taxon>
        <taxon>Terfezia</taxon>
    </lineage>
</organism>
<name>A0A3N4LFD8_9PEZI</name>
<feature type="transmembrane region" description="Helical" evidence="7">
    <location>
        <begin position="458"/>
        <end position="482"/>
    </location>
</feature>
<evidence type="ECO:0000256" key="2">
    <source>
        <dbReference type="ARBA" id="ARBA00022448"/>
    </source>
</evidence>
<comment type="similarity">
    <text evidence="7">Belongs to the inorganic phosphate transporter (PiT) (TC 2.A.20) family.</text>
</comment>
<keyword evidence="2 7" id="KW-0813">Transport</keyword>
<dbReference type="EMBL" id="ML121576">
    <property type="protein sequence ID" value="RPB20152.1"/>
    <property type="molecule type" value="Genomic_DNA"/>
</dbReference>
<feature type="transmembrane region" description="Helical" evidence="7">
    <location>
        <begin position="545"/>
        <end position="572"/>
    </location>
</feature>
<feature type="transmembrane region" description="Helical" evidence="7">
    <location>
        <begin position="6"/>
        <end position="26"/>
    </location>
</feature>
<dbReference type="GO" id="GO:0016020">
    <property type="term" value="C:membrane"/>
    <property type="evidence" value="ECO:0007669"/>
    <property type="project" value="UniProtKB-SubCell"/>
</dbReference>
<dbReference type="OrthoDB" id="260807at2759"/>
<keyword evidence="5 7" id="KW-1133">Transmembrane helix</keyword>
<gene>
    <name evidence="8" type="ORF">L211DRAFT_813552</name>
</gene>
<dbReference type="InterPro" id="IPR001204">
    <property type="entry name" value="Phos_transporter"/>
</dbReference>
<comment type="subcellular location">
    <subcellularLocation>
        <location evidence="1 7">Membrane</location>
        <topology evidence="1 7">Multi-pass membrane protein</topology>
    </subcellularLocation>
</comment>
<dbReference type="PANTHER" id="PTHR11101:SF80">
    <property type="entry name" value="PHOSPHATE TRANSPORTER"/>
    <property type="match status" value="1"/>
</dbReference>
<keyword evidence="3 7" id="KW-0592">Phosphate transport</keyword>
<dbReference type="Proteomes" id="UP000267821">
    <property type="component" value="Unassembled WGS sequence"/>
</dbReference>
<keyword evidence="9" id="KW-1185">Reference proteome</keyword>
<feature type="transmembrane region" description="Helical" evidence="7">
    <location>
        <begin position="180"/>
        <end position="204"/>
    </location>
</feature>
<evidence type="ECO:0000313" key="9">
    <source>
        <dbReference type="Proteomes" id="UP000267821"/>
    </source>
</evidence>
<feature type="transmembrane region" description="Helical" evidence="7">
    <location>
        <begin position="47"/>
        <end position="66"/>
    </location>
</feature>
<evidence type="ECO:0000256" key="5">
    <source>
        <dbReference type="ARBA" id="ARBA00022989"/>
    </source>
</evidence>
<evidence type="ECO:0000256" key="6">
    <source>
        <dbReference type="ARBA" id="ARBA00023136"/>
    </source>
</evidence>
<comment type="function">
    <text evidence="7">Sodium-phosphate symporter.</text>
</comment>
<evidence type="ECO:0000256" key="4">
    <source>
        <dbReference type="ARBA" id="ARBA00022692"/>
    </source>
</evidence>
<dbReference type="GO" id="GO:0035435">
    <property type="term" value="P:phosphate ion transmembrane transport"/>
    <property type="evidence" value="ECO:0007669"/>
    <property type="project" value="TreeGrafter"/>
</dbReference>
<dbReference type="STRING" id="1051890.A0A3N4LFD8"/>
<accession>A0A3N4LFD8</accession>
<dbReference type="AlphaFoldDB" id="A0A3N4LFD8"/>
<feature type="transmembrane region" description="Helical" evidence="7">
    <location>
        <begin position="145"/>
        <end position="168"/>
    </location>
</feature>
<dbReference type="InParanoid" id="A0A3N4LFD8"/>
<evidence type="ECO:0000313" key="8">
    <source>
        <dbReference type="EMBL" id="RPB20152.1"/>
    </source>
</evidence>
<evidence type="ECO:0000256" key="3">
    <source>
        <dbReference type="ARBA" id="ARBA00022592"/>
    </source>
</evidence>
<dbReference type="GO" id="GO:0005315">
    <property type="term" value="F:phosphate transmembrane transporter activity"/>
    <property type="evidence" value="ECO:0007669"/>
    <property type="project" value="InterPro"/>
</dbReference>
<evidence type="ECO:0000256" key="1">
    <source>
        <dbReference type="ARBA" id="ARBA00004141"/>
    </source>
</evidence>
<proteinExistence type="inferred from homology"/>
<dbReference type="PANTHER" id="PTHR11101">
    <property type="entry name" value="PHOSPHATE TRANSPORTER"/>
    <property type="match status" value="1"/>
</dbReference>
<feature type="transmembrane region" description="Helical" evidence="7">
    <location>
        <begin position="86"/>
        <end position="105"/>
    </location>
</feature>
<reference evidence="8 9" key="1">
    <citation type="journal article" date="2018" name="Nat. Ecol. Evol.">
        <title>Pezizomycetes genomes reveal the molecular basis of ectomycorrhizal truffle lifestyle.</title>
        <authorList>
            <person name="Murat C."/>
            <person name="Payen T."/>
            <person name="Noel B."/>
            <person name="Kuo A."/>
            <person name="Morin E."/>
            <person name="Chen J."/>
            <person name="Kohler A."/>
            <person name="Krizsan K."/>
            <person name="Balestrini R."/>
            <person name="Da Silva C."/>
            <person name="Montanini B."/>
            <person name="Hainaut M."/>
            <person name="Levati E."/>
            <person name="Barry K.W."/>
            <person name="Belfiori B."/>
            <person name="Cichocki N."/>
            <person name="Clum A."/>
            <person name="Dockter R.B."/>
            <person name="Fauchery L."/>
            <person name="Guy J."/>
            <person name="Iotti M."/>
            <person name="Le Tacon F."/>
            <person name="Lindquist E.A."/>
            <person name="Lipzen A."/>
            <person name="Malagnac F."/>
            <person name="Mello A."/>
            <person name="Molinier V."/>
            <person name="Miyauchi S."/>
            <person name="Poulain J."/>
            <person name="Riccioni C."/>
            <person name="Rubini A."/>
            <person name="Sitrit Y."/>
            <person name="Splivallo R."/>
            <person name="Traeger S."/>
            <person name="Wang M."/>
            <person name="Zifcakova L."/>
            <person name="Wipf D."/>
            <person name="Zambonelli A."/>
            <person name="Paolocci F."/>
            <person name="Nowrousian M."/>
            <person name="Ottonello S."/>
            <person name="Baldrian P."/>
            <person name="Spatafora J.W."/>
            <person name="Henrissat B."/>
            <person name="Nagy L.G."/>
            <person name="Aury J.M."/>
            <person name="Wincker P."/>
            <person name="Grigoriev I.V."/>
            <person name="Bonfante P."/>
            <person name="Martin F.M."/>
        </authorList>
    </citation>
    <scope>NUCLEOTIDE SEQUENCE [LARGE SCALE GENOMIC DNA]</scope>
    <source>
        <strain evidence="8 9">ATCC MYA-4762</strain>
    </source>
</reference>
<evidence type="ECO:0000256" key="7">
    <source>
        <dbReference type="RuleBase" id="RU363058"/>
    </source>
</evidence>
<protein>
    <recommendedName>
        <fullName evidence="7">Phosphate transporter</fullName>
    </recommendedName>
</protein>
<dbReference type="Pfam" id="PF01384">
    <property type="entry name" value="PHO4"/>
    <property type="match status" value="1"/>
</dbReference>
<feature type="transmembrane region" description="Helical" evidence="7">
    <location>
        <begin position="216"/>
        <end position="240"/>
    </location>
</feature>
<feature type="transmembrane region" description="Helical" evidence="7">
    <location>
        <begin position="117"/>
        <end position="139"/>
    </location>
</feature>
<dbReference type="FunCoup" id="A0A3N4LFD8">
    <property type="interactions" value="947"/>
</dbReference>